<dbReference type="RefSeq" id="WP_114616261.1">
    <property type="nucleotide sequence ID" value="NZ_PPTO01000019.1"/>
</dbReference>
<dbReference type="Proteomes" id="UP000253975">
    <property type="component" value="Unassembled WGS sequence"/>
</dbReference>
<feature type="transmembrane region" description="Helical" evidence="1">
    <location>
        <begin position="134"/>
        <end position="151"/>
    </location>
</feature>
<organism evidence="2 3">
    <name type="scientific">Slackia isoflavoniconvertens</name>
    <dbReference type="NCBI Taxonomy" id="572010"/>
    <lineage>
        <taxon>Bacteria</taxon>
        <taxon>Bacillati</taxon>
        <taxon>Actinomycetota</taxon>
        <taxon>Coriobacteriia</taxon>
        <taxon>Eggerthellales</taxon>
        <taxon>Eggerthellaceae</taxon>
        <taxon>Slackia</taxon>
    </lineage>
</organism>
<reference evidence="2 3" key="1">
    <citation type="journal article" date="2018" name="Elife">
        <title>Discovery and characterization of a prevalent human gut bacterial enzyme sufficient for the inactivation of a family of plant toxins.</title>
        <authorList>
            <person name="Koppel N."/>
            <person name="Bisanz J.E."/>
            <person name="Pandelia M.E."/>
            <person name="Turnbaugh P.J."/>
            <person name="Balskus E.P."/>
        </authorList>
    </citation>
    <scope>NUCLEOTIDE SEQUENCE [LARGE SCALE GENOMIC DNA]</scope>
    <source>
        <strain evidence="2 3">OB21 GAM31</strain>
    </source>
</reference>
<feature type="transmembrane region" description="Helical" evidence="1">
    <location>
        <begin position="104"/>
        <end position="128"/>
    </location>
</feature>
<keyword evidence="1" id="KW-0472">Membrane</keyword>
<dbReference type="NCBIfam" id="TIGR03987">
    <property type="entry name" value="HsmA family protein"/>
    <property type="match status" value="1"/>
</dbReference>
<feature type="transmembrane region" description="Helical" evidence="1">
    <location>
        <begin position="6"/>
        <end position="25"/>
    </location>
</feature>
<sequence>MSPILIAATTIISLALVAYTIGVFGERNSGTLKRSHLIFFWIGLACDSTGTAIMSSMAQSSGGSISLLHPVTGGLAIALMLFHATWATYVLLRGNSKQRHNFHRLSICVWLIWLVPYCTGVLVGIPALHVADGTALAIASAIVIVLAVLVLPKKKQAASL</sequence>
<feature type="transmembrane region" description="Helical" evidence="1">
    <location>
        <begin position="70"/>
        <end position="92"/>
    </location>
</feature>
<dbReference type="InterPro" id="IPR023813">
    <property type="entry name" value="HsmA-like"/>
</dbReference>
<proteinExistence type="predicted"/>
<keyword evidence="1" id="KW-1133">Transmembrane helix</keyword>
<name>A0A369LBC8_9ACTN</name>
<evidence type="ECO:0000313" key="3">
    <source>
        <dbReference type="Proteomes" id="UP000253975"/>
    </source>
</evidence>
<accession>A0A369LBC8</accession>
<dbReference type="EMBL" id="PPTO01000019">
    <property type="protein sequence ID" value="RDB55506.1"/>
    <property type="molecule type" value="Genomic_DNA"/>
</dbReference>
<comment type="caution">
    <text evidence="2">The sequence shown here is derived from an EMBL/GenBank/DDBJ whole genome shotgun (WGS) entry which is preliminary data.</text>
</comment>
<gene>
    <name evidence="2" type="ORF">C1881_09380</name>
</gene>
<evidence type="ECO:0000313" key="2">
    <source>
        <dbReference type="EMBL" id="RDB55506.1"/>
    </source>
</evidence>
<evidence type="ECO:0000256" key="1">
    <source>
        <dbReference type="SAM" id="Phobius"/>
    </source>
</evidence>
<dbReference type="AlphaFoldDB" id="A0A369LBC8"/>
<keyword evidence="1" id="KW-0812">Transmembrane</keyword>
<protein>
    <submittedName>
        <fullName evidence="2">TIGR03987 family protein</fullName>
    </submittedName>
</protein>
<feature type="transmembrane region" description="Helical" evidence="1">
    <location>
        <begin position="37"/>
        <end position="58"/>
    </location>
</feature>